<evidence type="ECO:0000256" key="7">
    <source>
        <dbReference type="SAM" id="SignalP"/>
    </source>
</evidence>
<feature type="region of interest" description="Disordered" evidence="6">
    <location>
        <begin position="176"/>
        <end position="201"/>
    </location>
</feature>
<name>A0AAN4Y8N6_ASPOZ</name>
<dbReference type="EMBL" id="BSYA01000008">
    <property type="protein sequence ID" value="GMG24082.1"/>
    <property type="molecule type" value="Genomic_DNA"/>
</dbReference>
<gene>
    <name evidence="8" type="ORF">Aory04_000139900</name>
</gene>
<keyword evidence="4" id="KW-0274">FAD</keyword>
<evidence type="ECO:0000313" key="8">
    <source>
        <dbReference type="EMBL" id="GMG24082.1"/>
    </source>
</evidence>
<comment type="similarity">
    <text evidence="2">Belongs to the GMC oxidoreductase family.</text>
</comment>
<dbReference type="AlphaFoldDB" id="A0AAN4Y8N6"/>
<feature type="signal peptide" evidence="7">
    <location>
        <begin position="1"/>
        <end position="21"/>
    </location>
</feature>
<dbReference type="Proteomes" id="UP001165205">
    <property type="component" value="Unassembled WGS sequence"/>
</dbReference>
<evidence type="ECO:0000256" key="1">
    <source>
        <dbReference type="ARBA" id="ARBA00001974"/>
    </source>
</evidence>
<dbReference type="PANTHER" id="PTHR42784">
    <property type="entry name" value="PYRANOSE 2-OXIDASE"/>
    <property type="match status" value="1"/>
</dbReference>
<dbReference type="SUPFAM" id="SSF51905">
    <property type="entry name" value="FAD/NAD(P)-binding domain"/>
    <property type="match status" value="1"/>
</dbReference>
<proteinExistence type="inferred from homology"/>
<accession>A0AAN4Y8N6</accession>
<dbReference type="InterPro" id="IPR036188">
    <property type="entry name" value="FAD/NAD-bd_sf"/>
</dbReference>
<evidence type="ECO:0000256" key="4">
    <source>
        <dbReference type="ARBA" id="ARBA00022827"/>
    </source>
</evidence>
<keyword evidence="7" id="KW-0732">Signal</keyword>
<sequence>MAPSLFLSFSVILTWTSWTCATPRQKEKVERSDIFSGDEWDSLYKEAEKLIGTSKTVLNDSIRQELVMEILNDEYGKRSAEPLPLAAKRNGNTAYITWSSSSTILDAMNCKKKFTLWPEHHCEKFKVEETDNGPQVTKAIIRKLATDKLITVKAKVFIACGGPILTPQLLFNSGFVPTKPNRDPRTQIPLEDDEKGIPPPPDTLEHLKLPALVRYMPRLFVVYQLTVC</sequence>
<evidence type="ECO:0000256" key="5">
    <source>
        <dbReference type="ARBA" id="ARBA00023002"/>
    </source>
</evidence>
<keyword evidence="5" id="KW-0560">Oxidoreductase</keyword>
<dbReference type="InterPro" id="IPR051473">
    <property type="entry name" value="P2Ox-like"/>
</dbReference>
<feature type="chain" id="PRO_5042969047" evidence="7">
    <location>
        <begin position="22"/>
        <end position="228"/>
    </location>
</feature>
<evidence type="ECO:0000313" key="9">
    <source>
        <dbReference type="Proteomes" id="UP001165205"/>
    </source>
</evidence>
<dbReference type="Gene3D" id="3.50.50.60">
    <property type="entry name" value="FAD/NAD(P)-binding domain"/>
    <property type="match status" value="1"/>
</dbReference>
<organism evidence="8 9">
    <name type="scientific">Aspergillus oryzae</name>
    <name type="common">Yellow koji mold</name>
    <dbReference type="NCBI Taxonomy" id="5062"/>
    <lineage>
        <taxon>Eukaryota</taxon>
        <taxon>Fungi</taxon>
        <taxon>Dikarya</taxon>
        <taxon>Ascomycota</taxon>
        <taxon>Pezizomycotina</taxon>
        <taxon>Eurotiomycetes</taxon>
        <taxon>Eurotiomycetidae</taxon>
        <taxon>Eurotiales</taxon>
        <taxon>Aspergillaceae</taxon>
        <taxon>Aspergillus</taxon>
        <taxon>Aspergillus subgen. Circumdati</taxon>
    </lineage>
</organism>
<dbReference type="PANTHER" id="PTHR42784:SF1">
    <property type="entry name" value="PYRANOSE 2-OXIDASE"/>
    <property type="match status" value="1"/>
</dbReference>
<comment type="cofactor">
    <cofactor evidence="1">
        <name>FAD</name>
        <dbReference type="ChEBI" id="CHEBI:57692"/>
    </cofactor>
</comment>
<comment type="caution">
    <text evidence="8">The sequence shown here is derived from an EMBL/GenBank/DDBJ whole genome shotgun (WGS) entry which is preliminary data.</text>
</comment>
<keyword evidence="3" id="KW-0285">Flavoprotein</keyword>
<evidence type="ECO:0000256" key="3">
    <source>
        <dbReference type="ARBA" id="ARBA00022630"/>
    </source>
</evidence>
<reference evidence="8" key="1">
    <citation type="submission" date="2023-04" db="EMBL/GenBank/DDBJ databases">
        <title>Aspergillus oryzae NBRC 4228.</title>
        <authorList>
            <person name="Ichikawa N."/>
            <person name="Sato H."/>
            <person name="Tonouchi N."/>
        </authorList>
    </citation>
    <scope>NUCLEOTIDE SEQUENCE</scope>
    <source>
        <strain evidence="8">NBRC 4228</strain>
    </source>
</reference>
<evidence type="ECO:0000256" key="2">
    <source>
        <dbReference type="ARBA" id="ARBA00010790"/>
    </source>
</evidence>
<evidence type="ECO:0000256" key="6">
    <source>
        <dbReference type="SAM" id="MobiDB-lite"/>
    </source>
</evidence>
<dbReference type="GO" id="GO:0016491">
    <property type="term" value="F:oxidoreductase activity"/>
    <property type="evidence" value="ECO:0007669"/>
    <property type="project" value="UniProtKB-KW"/>
</dbReference>
<protein>
    <submittedName>
        <fullName evidence="8">Unnamed protein product</fullName>
    </submittedName>
</protein>